<feature type="region of interest" description="Disordered" evidence="1">
    <location>
        <begin position="286"/>
        <end position="327"/>
    </location>
</feature>
<dbReference type="PANTHER" id="PTHR21055:SF3">
    <property type="entry name" value="PROTEIN PHOSPHATASE 1 REGULATORY SUBUNIT 36"/>
    <property type="match status" value="1"/>
</dbReference>
<comment type="caution">
    <text evidence="2">The sequence shown here is derived from an EMBL/GenBank/DDBJ whole genome shotgun (WGS) entry which is preliminary data.</text>
</comment>
<dbReference type="PANTHER" id="PTHR21055">
    <property type="entry name" value="PROTEIN PHOSPHATASE 1 REGULATORY SUBUNIT 36"/>
    <property type="match status" value="1"/>
</dbReference>
<evidence type="ECO:0000313" key="3">
    <source>
        <dbReference type="Proteomes" id="UP000232323"/>
    </source>
</evidence>
<accession>A0A250WZJ7</accession>
<dbReference type="AlphaFoldDB" id="A0A250WZJ7"/>
<evidence type="ECO:0000313" key="2">
    <source>
        <dbReference type="EMBL" id="GAX76119.1"/>
    </source>
</evidence>
<dbReference type="OrthoDB" id="536284at2759"/>
<evidence type="ECO:0000256" key="1">
    <source>
        <dbReference type="SAM" id="MobiDB-lite"/>
    </source>
</evidence>
<dbReference type="GO" id="GO:0019902">
    <property type="term" value="F:phosphatase binding"/>
    <property type="evidence" value="ECO:0007669"/>
    <property type="project" value="InterPro"/>
</dbReference>
<dbReference type="Proteomes" id="UP000232323">
    <property type="component" value="Unassembled WGS sequence"/>
</dbReference>
<feature type="compositionally biased region" description="Basic and acidic residues" evidence="1">
    <location>
        <begin position="298"/>
        <end position="312"/>
    </location>
</feature>
<sequence length="400" mass="44928">MSMGMISIVIPDQKKAAATILPSPMAKKNTIPILGGADFDFNLSSTKTKVFKALDEKTPPNFRKFYQSSTFDRMVQTILLYFAAMFQHEWVENSMERSRKQRLEGYNPYIVGARIRELAEEQKQLRMEISPIYSEIILKHSSYKNPQQDRLFFESLYESLINVADEAFHRMQKRADIEYEIGQIFRTKHFNLYKRKNQPPRSVDSLTVKELYTVKNETTNRALNAKLLGSLYEKPETLGVTVASVTNSQLITQYIQSPIVARSMMKDPELRKKMFKDMDATEQAREANILRRSSRAPHAKDDIEEGSTKESEPGPNPSGASIAGGLPRYGAKPTAGISLPEAAGLPVDETFTFLSILKRYIVHGPQLGMAPGAAMNAASHGSNNSSLGITRMSMMGGREQ</sequence>
<dbReference type="InterPro" id="IPR026142">
    <property type="entry name" value="Pro_pase_1_reg_su_36"/>
</dbReference>
<protein>
    <submittedName>
        <fullName evidence="2">Uncharacterized protein</fullName>
    </submittedName>
</protein>
<organism evidence="2 3">
    <name type="scientific">Chlamydomonas eustigma</name>
    <dbReference type="NCBI Taxonomy" id="1157962"/>
    <lineage>
        <taxon>Eukaryota</taxon>
        <taxon>Viridiplantae</taxon>
        <taxon>Chlorophyta</taxon>
        <taxon>core chlorophytes</taxon>
        <taxon>Chlorophyceae</taxon>
        <taxon>CS clade</taxon>
        <taxon>Chlamydomonadales</taxon>
        <taxon>Chlamydomonadaceae</taxon>
        <taxon>Chlamydomonas</taxon>
    </lineage>
</organism>
<dbReference type="EMBL" id="BEGY01000015">
    <property type="protein sequence ID" value="GAX76119.1"/>
    <property type="molecule type" value="Genomic_DNA"/>
</dbReference>
<proteinExistence type="predicted"/>
<dbReference type="Pfam" id="PF14895">
    <property type="entry name" value="PPPI_inhib"/>
    <property type="match status" value="1"/>
</dbReference>
<gene>
    <name evidence="2" type="ORF">CEUSTIGMA_g3562.t1</name>
</gene>
<name>A0A250WZJ7_9CHLO</name>
<keyword evidence="3" id="KW-1185">Reference proteome</keyword>
<reference evidence="2 3" key="1">
    <citation type="submission" date="2017-08" db="EMBL/GenBank/DDBJ databases">
        <title>Acidophilic green algal genome provides insights into adaptation to an acidic environment.</title>
        <authorList>
            <person name="Hirooka S."/>
            <person name="Hirose Y."/>
            <person name="Kanesaki Y."/>
            <person name="Higuchi S."/>
            <person name="Fujiwara T."/>
            <person name="Onuma R."/>
            <person name="Era A."/>
            <person name="Ohbayashi R."/>
            <person name="Uzuka A."/>
            <person name="Nozaki H."/>
            <person name="Yoshikawa H."/>
            <person name="Miyagishima S.Y."/>
        </authorList>
    </citation>
    <scope>NUCLEOTIDE SEQUENCE [LARGE SCALE GENOMIC DNA]</scope>
    <source>
        <strain evidence="2 3">NIES-2499</strain>
    </source>
</reference>